<gene>
    <name evidence="7" type="ORF">WMY93_023756</name>
</gene>
<comment type="caution">
    <text evidence="7">The sequence shown here is derived from an EMBL/GenBank/DDBJ whole genome shotgun (WGS) entry which is preliminary data.</text>
</comment>
<dbReference type="PANTHER" id="PTHR45739">
    <property type="entry name" value="MATRIX PROTEIN, PUTATIVE-RELATED"/>
    <property type="match status" value="1"/>
</dbReference>
<evidence type="ECO:0000256" key="5">
    <source>
        <dbReference type="SAM" id="MobiDB-lite"/>
    </source>
</evidence>
<dbReference type="Pfam" id="PF16184">
    <property type="entry name" value="Cadherin_3"/>
    <property type="match status" value="1"/>
</dbReference>
<evidence type="ECO:0000256" key="3">
    <source>
        <dbReference type="ARBA" id="ARBA00023180"/>
    </source>
</evidence>
<proteinExistence type="predicted"/>
<keyword evidence="3" id="KW-0325">Glycoprotein</keyword>
<organism evidence="7 8">
    <name type="scientific">Mugilogobius chulae</name>
    <name type="common">yellowstripe goby</name>
    <dbReference type="NCBI Taxonomy" id="88201"/>
    <lineage>
        <taxon>Eukaryota</taxon>
        <taxon>Metazoa</taxon>
        <taxon>Chordata</taxon>
        <taxon>Craniata</taxon>
        <taxon>Vertebrata</taxon>
        <taxon>Euteleostomi</taxon>
        <taxon>Actinopterygii</taxon>
        <taxon>Neopterygii</taxon>
        <taxon>Teleostei</taxon>
        <taxon>Neoteleostei</taxon>
        <taxon>Acanthomorphata</taxon>
        <taxon>Gobiaria</taxon>
        <taxon>Gobiiformes</taxon>
        <taxon>Gobioidei</taxon>
        <taxon>Gobiidae</taxon>
        <taxon>Gobionellinae</taxon>
        <taxon>Mugilogobius</taxon>
    </lineage>
</organism>
<reference evidence="8" key="1">
    <citation type="submission" date="2024-04" db="EMBL/GenBank/DDBJ databases">
        <title>Salinicola lusitanus LLJ914,a marine bacterium isolated from the Okinawa Trough.</title>
        <authorList>
            <person name="Li J."/>
        </authorList>
    </citation>
    <scope>NUCLEOTIDE SEQUENCE [LARGE SCALE GENOMIC DNA]</scope>
</reference>
<dbReference type="AlphaFoldDB" id="A0AAW0N543"/>
<feature type="compositionally biased region" description="Polar residues" evidence="5">
    <location>
        <begin position="479"/>
        <end position="488"/>
    </location>
</feature>
<dbReference type="GO" id="GO:0009653">
    <property type="term" value="P:anatomical structure morphogenesis"/>
    <property type="evidence" value="ECO:0007669"/>
    <property type="project" value="TreeGrafter"/>
</dbReference>
<feature type="transmembrane region" description="Helical" evidence="6">
    <location>
        <begin position="446"/>
        <end position="471"/>
    </location>
</feature>
<evidence type="ECO:0000256" key="6">
    <source>
        <dbReference type="SAM" id="Phobius"/>
    </source>
</evidence>
<feature type="region of interest" description="Disordered" evidence="5">
    <location>
        <begin position="740"/>
        <end position="769"/>
    </location>
</feature>
<name>A0AAW0N543_9GOBI</name>
<dbReference type="InterPro" id="IPR051561">
    <property type="entry name" value="FRAS1_ECM"/>
</dbReference>
<accession>A0AAW0N543</accession>
<dbReference type="Gene3D" id="4.10.830.40">
    <property type="match status" value="1"/>
</dbReference>
<dbReference type="EMBL" id="JBBPFD010000017">
    <property type="protein sequence ID" value="KAK7891793.1"/>
    <property type="molecule type" value="Genomic_DNA"/>
</dbReference>
<evidence type="ECO:0000256" key="1">
    <source>
        <dbReference type="ARBA" id="ARBA00022729"/>
    </source>
</evidence>
<keyword evidence="1" id="KW-0732">Signal</keyword>
<evidence type="ECO:0000313" key="7">
    <source>
        <dbReference type="EMBL" id="KAK7891793.1"/>
    </source>
</evidence>
<keyword evidence="6" id="KW-0472">Membrane</keyword>
<evidence type="ECO:0000256" key="2">
    <source>
        <dbReference type="ARBA" id="ARBA00022737"/>
    </source>
</evidence>
<dbReference type="InterPro" id="IPR039005">
    <property type="entry name" value="CSPG_rpt"/>
</dbReference>
<keyword evidence="6" id="KW-1133">Transmembrane helix</keyword>
<protein>
    <submittedName>
        <fullName evidence="7">Uncharacterized protein</fullName>
    </submittedName>
</protein>
<feature type="repeat" description="CSPG" evidence="4">
    <location>
        <begin position="62"/>
        <end position="153"/>
    </location>
</feature>
<dbReference type="PANTHER" id="PTHR45739:SF11">
    <property type="entry name" value="FRAS1-RELATED EXTRACELLULAR MATRIX PROTEIN 1-LIKE ISOFORM X1"/>
    <property type="match status" value="1"/>
</dbReference>
<evidence type="ECO:0000256" key="4">
    <source>
        <dbReference type="PROSITE-ProRule" id="PRU01201"/>
    </source>
</evidence>
<dbReference type="Proteomes" id="UP001460270">
    <property type="component" value="Unassembled WGS sequence"/>
</dbReference>
<dbReference type="PROSITE" id="PS51854">
    <property type="entry name" value="CSPG"/>
    <property type="match status" value="1"/>
</dbReference>
<keyword evidence="6" id="KW-0812">Transmembrane</keyword>
<keyword evidence="8" id="KW-1185">Reference proteome</keyword>
<sequence length="793" mass="88032">MQEDIDNGAVEYLHDDSGAASDSFAFRARLRTPSQTATSPAESVVLEEVFNIPIRRRGSESPELVTSDMLLEVLQNSTTILSQKHLNTHDEDSSPDEVHFKITKPPRNGRLLDLTRMEITSDFTQDMINNRQVGFQSDGSLREGFFEFYITDGEHKTESYTIHIGVLAHTLVLTKSPEIKVKQGDDETLITEDMLKATTGGPLKEDVLYKITSVPKYAAVMVDRQPTSAFTQEQIRQGRVSVRFVKSTSPRDTVAFVARSRAANVSSVLNITVQPLANIAKNPTLPEGAKVRVDRKLLDATPLANKTRTSPTFTVIQQPKNARFVISDGPNAGQTVDSFSQQELDDGRVAMEIKPTRSKSKSGVNNDEARFLLKAHGVPPAECVLPFQTSPYNASGVYPVTLLRVPAGNDFPIGTQGIPRMADGLWPTTVPTGTHRKPVASKRSNVWSILIPILVILLLLLLAAILAYYVIRKNKTGKHNVQSASSKPKNGEVAGTETFRKTDAANSIPMTTVGGKDADPELLQHCKTSSPGKNQYWVEICPLHLTLDPSMPLGHLLRSSDRRSAALRDPSPDVVARLGQDYRRRHRKDRELCKCPLCTGEFNKSLQLNVNTLLRDIVDNCKLDFVVGNNSEKPTGPDDVLCDCCLHVKRKAAQTCLICLTSFCETHLEPHLRAEALKSHTLTDPVPKLQEKLCTKHNRILEESSCNREKFCLSCANNERNQSDRDVHFTKIKQRIKKDKNKQAAAKIKQAEENDEKTEDNDKNIVCNDETDSSRKCVSLEDKCLGKASNEQP</sequence>
<feature type="region of interest" description="Disordered" evidence="5">
    <location>
        <begin position="479"/>
        <end position="498"/>
    </location>
</feature>
<evidence type="ECO:0000313" key="8">
    <source>
        <dbReference type="Proteomes" id="UP001460270"/>
    </source>
</evidence>
<keyword evidence="2" id="KW-0677">Repeat</keyword>